<dbReference type="RefSeq" id="WP_089346674.1">
    <property type="nucleotide sequence ID" value="NZ_BJUM01000014.1"/>
</dbReference>
<dbReference type="CDD" id="cd04301">
    <property type="entry name" value="NAT_SF"/>
    <property type="match status" value="1"/>
</dbReference>
<sequence>MYTVQKIDALKTPLVNKFYASYSVRGRANKQDSAWVVYSNMQIVAACRVQQKSNFLFLSTVFVSPEHRNKGLAKQLISTVVKQQSAVLYTFAYKNIAALYCGIGFSQVLTYTPELKALFDIYAHRDIVALKSP</sequence>
<dbReference type="InterPro" id="IPR000182">
    <property type="entry name" value="GNAT_dom"/>
</dbReference>
<comment type="caution">
    <text evidence="2">The sequence shown here is derived from an EMBL/GenBank/DDBJ whole genome shotgun (WGS) entry which is preliminary data.</text>
</comment>
<dbReference type="Proteomes" id="UP000321419">
    <property type="component" value="Unassembled WGS sequence"/>
</dbReference>
<dbReference type="Pfam" id="PF13508">
    <property type="entry name" value="Acetyltransf_7"/>
    <property type="match status" value="1"/>
</dbReference>
<dbReference type="EMBL" id="BJUM01000014">
    <property type="protein sequence ID" value="GEK54891.1"/>
    <property type="molecule type" value="Genomic_DNA"/>
</dbReference>
<dbReference type="GO" id="GO:0016747">
    <property type="term" value="F:acyltransferase activity, transferring groups other than amino-acyl groups"/>
    <property type="evidence" value="ECO:0007669"/>
    <property type="project" value="InterPro"/>
</dbReference>
<gene>
    <name evidence="2" type="ORF">PES01_17360</name>
</gene>
<evidence type="ECO:0000259" key="1">
    <source>
        <dbReference type="PROSITE" id="PS51186"/>
    </source>
</evidence>
<dbReference type="PROSITE" id="PS51186">
    <property type="entry name" value="GNAT"/>
    <property type="match status" value="1"/>
</dbReference>
<accession>A0A510XW58</accession>
<dbReference type="Gene3D" id="3.40.630.30">
    <property type="match status" value="1"/>
</dbReference>
<dbReference type="InterPro" id="IPR016181">
    <property type="entry name" value="Acyl_CoA_acyltransferase"/>
</dbReference>
<reference evidence="2 3" key="1">
    <citation type="submission" date="2019-07" db="EMBL/GenBank/DDBJ databases">
        <title>Whole genome shotgun sequence of Pseudoalteromonas espejiana NBRC 102222.</title>
        <authorList>
            <person name="Hosoyama A."/>
            <person name="Uohara A."/>
            <person name="Ohji S."/>
            <person name="Ichikawa N."/>
        </authorList>
    </citation>
    <scope>NUCLEOTIDE SEQUENCE [LARGE SCALE GENOMIC DNA]</scope>
    <source>
        <strain evidence="2 3">NBRC 102222</strain>
    </source>
</reference>
<evidence type="ECO:0000313" key="2">
    <source>
        <dbReference type="EMBL" id="GEK54891.1"/>
    </source>
</evidence>
<name>A0A510XW58_9GAMM</name>
<organism evidence="2 3">
    <name type="scientific">Pseudoalteromonas espejiana</name>
    <dbReference type="NCBI Taxonomy" id="28107"/>
    <lineage>
        <taxon>Bacteria</taxon>
        <taxon>Pseudomonadati</taxon>
        <taxon>Pseudomonadota</taxon>
        <taxon>Gammaproteobacteria</taxon>
        <taxon>Alteromonadales</taxon>
        <taxon>Pseudoalteromonadaceae</taxon>
        <taxon>Pseudoalteromonas</taxon>
    </lineage>
</organism>
<proteinExistence type="predicted"/>
<keyword evidence="3" id="KW-1185">Reference proteome</keyword>
<dbReference type="SUPFAM" id="SSF55729">
    <property type="entry name" value="Acyl-CoA N-acyltransferases (Nat)"/>
    <property type="match status" value="1"/>
</dbReference>
<dbReference type="OrthoDB" id="8780005at2"/>
<dbReference type="AlphaFoldDB" id="A0A510XW58"/>
<feature type="domain" description="N-acetyltransferase" evidence="1">
    <location>
        <begin position="1"/>
        <end position="128"/>
    </location>
</feature>
<evidence type="ECO:0000313" key="3">
    <source>
        <dbReference type="Proteomes" id="UP000321419"/>
    </source>
</evidence>
<protein>
    <recommendedName>
        <fullName evidence="1">N-acetyltransferase domain-containing protein</fullName>
    </recommendedName>
</protein>